<dbReference type="Pfam" id="PF01549">
    <property type="entry name" value="ShK"/>
    <property type="match status" value="2"/>
</dbReference>
<gene>
    <name evidence="6" type="primary">LOC116308207</name>
</gene>
<keyword evidence="1" id="KW-0800">Toxin</keyword>
<feature type="domain" description="ShKT" evidence="4">
    <location>
        <begin position="91"/>
        <end position="130"/>
    </location>
</feature>
<evidence type="ECO:0000256" key="1">
    <source>
        <dbReference type="ARBA" id="ARBA00022656"/>
    </source>
</evidence>
<evidence type="ECO:0000256" key="2">
    <source>
        <dbReference type="PROSITE-ProRule" id="PRU01005"/>
    </source>
</evidence>
<accession>A0A6P8J9J8</accession>
<dbReference type="KEGG" id="aten:116308207"/>
<evidence type="ECO:0000256" key="3">
    <source>
        <dbReference type="SAM" id="SignalP"/>
    </source>
</evidence>
<dbReference type="PROSITE" id="PS51257">
    <property type="entry name" value="PROKAR_LIPOPROTEIN"/>
    <property type="match status" value="1"/>
</dbReference>
<feature type="chain" id="PRO_5028274932" evidence="3">
    <location>
        <begin position="23"/>
        <end position="201"/>
    </location>
</feature>
<name>A0A6P8J9J8_ACTTE</name>
<dbReference type="GO" id="GO:0090729">
    <property type="term" value="F:toxin activity"/>
    <property type="evidence" value="ECO:0007669"/>
    <property type="project" value="UniProtKB-KW"/>
</dbReference>
<dbReference type="InterPro" id="IPR003582">
    <property type="entry name" value="ShKT_dom"/>
</dbReference>
<dbReference type="SMART" id="SM00254">
    <property type="entry name" value="ShKT"/>
    <property type="match status" value="2"/>
</dbReference>
<evidence type="ECO:0000313" key="6">
    <source>
        <dbReference type="RefSeq" id="XP_031574448.1"/>
    </source>
</evidence>
<proteinExistence type="predicted"/>
<dbReference type="Gene3D" id="1.10.10.1940">
    <property type="match status" value="1"/>
</dbReference>
<feature type="signal peptide" evidence="3">
    <location>
        <begin position="1"/>
        <end position="22"/>
    </location>
</feature>
<protein>
    <submittedName>
        <fullName evidence="6">Uncharacterized protein LOC116308207</fullName>
    </submittedName>
</protein>
<dbReference type="PROSITE" id="PS51670">
    <property type="entry name" value="SHKT"/>
    <property type="match status" value="1"/>
</dbReference>
<sequence length="201" mass="23205">MAKFKDIVGLMFVVLYIVGTSCQEMTNEVTAKQNKDREALLKAMMYISETAQSDSLHTRVKRGAGKRHHRRRPNWKDHPLYPLYPIDFEVCEDSPRESKNGLCDSWEKAGYCKKAREIMKTYCKKTCGMCKARSPVACKRSKFGCCWDNDPAKGINGEGCLPCFDIYRITCPQFKDYCGRQDRNGRFIRYHCFNTCGRCAM</sequence>
<comment type="caution">
    <text evidence="2">Lacks conserved residue(s) required for the propagation of feature annotation.</text>
</comment>
<dbReference type="GeneID" id="116308207"/>
<reference evidence="6" key="1">
    <citation type="submission" date="2025-08" db="UniProtKB">
        <authorList>
            <consortium name="RefSeq"/>
        </authorList>
    </citation>
    <scope>IDENTIFICATION</scope>
    <source>
        <tissue evidence="6">Tentacle</tissue>
    </source>
</reference>
<dbReference type="Proteomes" id="UP000515163">
    <property type="component" value="Unplaced"/>
</dbReference>
<organism evidence="5 6">
    <name type="scientific">Actinia tenebrosa</name>
    <name type="common">Australian red waratah sea anemone</name>
    <dbReference type="NCBI Taxonomy" id="6105"/>
    <lineage>
        <taxon>Eukaryota</taxon>
        <taxon>Metazoa</taxon>
        <taxon>Cnidaria</taxon>
        <taxon>Anthozoa</taxon>
        <taxon>Hexacorallia</taxon>
        <taxon>Actiniaria</taxon>
        <taxon>Actiniidae</taxon>
        <taxon>Actinia</taxon>
    </lineage>
</organism>
<dbReference type="OrthoDB" id="5945392at2759"/>
<keyword evidence="5" id="KW-1185">Reference proteome</keyword>
<dbReference type="RefSeq" id="XP_031574448.1">
    <property type="nucleotide sequence ID" value="XM_031718588.1"/>
</dbReference>
<dbReference type="AlphaFoldDB" id="A0A6P8J9J8"/>
<evidence type="ECO:0000313" key="5">
    <source>
        <dbReference type="Proteomes" id="UP000515163"/>
    </source>
</evidence>
<keyword evidence="3" id="KW-0732">Signal</keyword>
<dbReference type="InParanoid" id="A0A6P8J9J8"/>
<evidence type="ECO:0000259" key="4">
    <source>
        <dbReference type="PROSITE" id="PS51670"/>
    </source>
</evidence>